<dbReference type="SUPFAM" id="SSF52980">
    <property type="entry name" value="Restriction endonuclease-like"/>
    <property type="match status" value="1"/>
</dbReference>
<evidence type="ECO:0000256" key="1">
    <source>
        <dbReference type="ARBA" id="ARBA00004123"/>
    </source>
</evidence>
<dbReference type="FunFam" id="3.40.50.10130:FF:000002">
    <property type="entry name" value="DNA repair endonuclease XPF"/>
    <property type="match status" value="1"/>
</dbReference>
<evidence type="ECO:0000313" key="11">
    <source>
        <dbReference type="EMBL" id="CAJ1397046.1"/>
    </source>
</evidence>
<organism evidence="11 12">
    <name type="scientific">Effrenium voratum</name>
    <dbReference type="NCBI Taxonomy" id="2562239"/>
    <lineage>
        <taxon>Eukaryota</taxon>
        <taxon>Sar</taxon>
        <taxon>Alveolata</taxon>
        <taxon>Dinophyceae</taxon>
        <taxon>Suessiales</taxon>
        <taxon>Symbiodiniaceae</taxon>
        <taxon>Effrenium</taxon>
    </lineage>
</organism>
<evidence type="ECO:0000256" key="7">
    <source>
        <dbReference type="ARBA" id="ARBA00023125"/>
    </source>
</evidence>
<feature type="domain" description="ERCC4" evidence="10">
    <location>
        <begin position="635"/>
        <end position="715"/>
    </location>
</feature>
<dbReference type="GO" id="GO:0000724">
    <property type="term" value="P:double-strand break repair via homologous recombination"/>
    <property type="evidence" value="ECO:0007669"/>
    <property type="project" value="TreeGrafter"/>
</dbReference>
<dbReference type="GO" id="GO:0003684">
    <property type="term" value="F:damaged DNA binding"/>
    <property type="evidence" value="ECO:0007669"/>
    <property type="project" value="TreeGrafter"/>
</dbReference>
<reference evidence="11" key="1">
    <citation type="submission" date="2023-08" db="EMBL/GenBank/DDBJ databases">
        <authorList>
            <person name="Chen Y."/>
            <person name="Shah S."/>
            <person name="Dougan E. K."/>
            <person name="Thang M."/>
            <person name="Chan C."/>
        </authorList>
    </citation>
    <scope>NUCLEOTIDE SEQUENCE</scope>
</reference>
<evidence type="ECO:0000256" key="6">
    <source>
        <dbReference type="ARBA" id="ARBA00022801"/>
    </source>
</evidence>
<dbReference type="GO" id="GO:1901255">
    <property type="term" value="P:nucleotide-excision repair involved in interstrand cross-link repair"/>
    <property type="evidence" value="ECO:0007669"/>
    <property type="project" value="TreeGrafter"/>
</dbReference>
<dbReference type="SMART" id="SM00891">
    <property type="entry name" value="ERCC4"/>
    <property type="match status" value="1"/>
</dbReference>
<proteinExistence type="inferred from homology"/>
<evidence type="ECO:0000256" key="4">
    <source>
        <dbReference type="ARBA" id="ARBA00022759"/>
    </source>
</evidence>
<keyword evidence="5" id="KW-0227">DNA damage</keyword>
<evidence type="ECO:0000256" key="3">
    <source>
        <dbReference type="ARBA" id="ARBA00022722"/>
    </source>
</evidence>
<dbReference type="InterPro" id="IPR006166">
    <property type="entry name" value="ERCC4_domain"/>
</dbReference>
<evidence type="ECO:0000259" key="10">
    <source>
        <dbReference type="SMART" id="SM00891"/>
    </source>
</evidence>
<keyword evidence="8" id="KW-0234">DNA repair</keyword>
<evidence type="ECO:0000256" key="5">
    <source>
        <dbReference type="ARBA" id="ARBA00022763"/>
    </source>
</evidence>
<keyword evidence="3" id="KW-0540">Nuclease</keyword>
<dbReference type="Gene3D" id="3.40.50.10130">
    <property type="match status" value="1"/>
</dbReference>
<evidence type="ECO:0000313" key="12">
    <source>
        <dbReference type="Proteomes" id="UP001178507"/>
    </source>
</evidence>
<dbReference type="GO" id="GO:0000014">
    <property type="term" value="F:single-stranded DNA endodeoxyribonuclease activity"/>
    <property type="evidence" value="ECO:0007669"/>
    <property type="project" value="TreeGrafter"/>
</dbReference>
<dbReference type="Pfam" id="PF02732">
    <property type="entry name" value="ERCC4"/>
    <property type="match status" value="1"/>
</dbReference>
<accession>A0AA36J0L9</accession>
<dbReference type="GO" id="GO:0000712">
    <property type="term" value="P:resolution of meiotic recombination intermediates"/>
    <property type="evidence" value="ECO:0007669"/>
    <property type="project" value="TreeGrafter"/>
</dbReference>
<dbReference type="Proteomes" id="UP001178507">
    <property type="component" value="Unassembled WGS sequence"/>
</dbReference>
<dbReference type="PANTHER" id="PTHR10150">
    <property type="entry name" value="DNA REPAIR ENDONUCLEASE XPF"/>
    <property type="match status" value="1"/>
</dbReference>
<dbReference type="InterPro" id="IPR011335">
    <property type="entry name" value="Restrct_endonuc-II-like"/>
</dbReference>
<dbReference type="AlphaFoldDB" id="A0AA36J0L9"/>
<dbReference type="EMBL" id="CAUJNA010003251">
    <property type="protein sequence ID" value="CAJ1397046.1"/>
    <property type="molecule type" value="Genomic_DNA"/>
</dbReference>
<keyword evidence="4" id="KW-0255">Endonuclease</keyword>
<evidence type="ECO:0000256" key="9">
    <source>
        <dbReference type="ARBA" id="ARBA00023242"/>
    </source>
</evidence>
<sequence>MLPYQLGAVENWLRSRACLVVLGRGLGTQKVLLEAFRRALAAGQTDGQHSQRVLVLLNTPQEEAELLAKRASADPLWSGLRANLTVIGPDFSVEDRANAFARGGAFIANARILVPDLLSGRVLPETIDGIFVNHAHGVAELSADAFVLRLFRLKNQRGFVRAISDMPDAFARGQGQLEKVMQRCFINDLEIWPRIRKEVQDCLSHDFQPEVRQINLELPRQVQQIQRHILNIVQGTLGELKKDPNLELNFQVRDSVAAAFEAELRQILDPAWQNLGPQARRLVGDLGAVRRLLTELLRGDAVEFLRLLENLCDASPVWLHSPDAQALLALAKDRVYEVQSGRCVRKLEPHAKWAKVLEAVDQTLSDVIQQPVAPPIELKAEPVSVEVPGLGSDDSDLEMVAVHRVTKKPRTEPTDGVLEPRVLVIAPEDRSRLQVSALLHRGVEAALLDRLGAYLRDRGKRDRDGLVAREAEAVAQELQQLQPRSSLQMREVAGRLCHPRVDVAEPDSELEARLEEMQPHTVVVLEPSLQAIRTLEVYCANLGRKLNQLKTVKLEPGAQAPTPRLQVYLLAFEDSIEKYRYQQSLLQESQAVDSIIRFRQHVTWKVDPPTEVAPPEPSSRRGGGARALQAMVKPRVVVDMREFRSTLPFMLHLRGLAVEPVTIPVGDYVLSRDICVERKAIIDLVQSLASGRLYQQAQNLCQYYSNPLLLVEFDPAKGFVLQSSYQIARREIEVGTRDLLGKLSLLVLHFPKLRLMWSPSPRFTADVYLKLKEGRYQPDSKAAAQIDAEEADVPHSNTAAFDVLRKLPGVTPRNMHALARKAGTLAAIPDLSLEELAEVMGKPNAEQLHSFVHASHLPAATQDRGPEIPEHTAE</sequence>
<dbReference type="Gene3D" id="1.10.150.20">
    <property type="entry name" value="5' to 3' exonuclease, C-terminal subdomain"/>
    <property type="match status" value="1"/>
</dbReference>
<comment type="similarity">
    <text evidence="2">Belongs to the XPF family.</text>
</comment>
<dbReference type="PANTHER" id="PTHR10150:SF0">
    <property type="entry name" value="DNA REPAIR ENDONUCLEASE XPF"/>
    <property type="match status" value="1"/>
</dbReference>
<gene>
    <name evidence="11" type="ORF">EVOR1521_LOCUS21142</name>
</gene>
<comment type="subcellular location">
    <subcellularLocation>
        <location evidence="1">Nucleus</location>
    </subcellularLocation>
</comment>
<dbReference type="CDD" id="cd20078">
    <property type="entry name" value="XPF_nuclease_XPF_euk"/>
    <property type="match status" value="1"/>
</dbReference>
<keyword evidence="12" id="KW-1185">Reference proteome</keyword>
<comment type="caution">
    <text evidence="11">The sequence shown here is derived from an EMBL/GenBank/DDBJ whole genome shotgun (WGS) entry which is preliminary data.</text>
</comment>
<keyword evidence="9" id="KW-0539">Nucleus</keyword>
<evidence type="ECO:0000256" key="8">
    <source>
        <dbReference type="ARBA" id="ARBA00023204"/>
    </source>
</evidence>
<dbReference type="GO" id="GO:0003697">
    <property type="term" value="F:single-stranded DNA binding"/>
    <property type="evidence" value="ECO:0007669"/>
    <property type="project" value="TreeGrafter"/>
</dbReference>
<dbReference type="InterPro" id="IPR047520">
    <property type="entry name" value="XPF_nuclease"/>
</dbReference>
<evidence type="ECO:0000256" key="2">
    <source>
        <dbReference type="ARBA" id="ARBA00010015"/>
    </source>
</evidence>
<protein>
    <recommendedName>
        <fullName evidence="10">ERCC4 domain-containing protein</fullName>
    </recommendedName>
</protein>
<name>A0AA36J0L9_9DINO</name>
<dbReference type="GO" id="GO:0000110">
    <property type="term" value="C:nucleotide-excision repair factor 1 complex"/>
    <property type="evidence" value="ECO:0007669"/>
    <property type="project" value="TreeGrafter"/>
</dbReference>
<dbReference type="InterPro" id="IPR010994">
    <property type="entry name" value="RuvA_2-like"/>
</dbReference>
<keyword evidence="6" id="KW-0378">Hydrolase</keyword>
<dbReference type="SUPFAM" id="SSF47781">
    <property type="entry name" value="RuvA domain 2-like"/>
    <property type="match status" value="1"/>
</dbReference>
<keyword evidence="7" id="KW-0238">DNA-binding</keyword>